<accession>A0ABW2XAR2</accession>
<keyword evidence="2" id="KW-0812">Transmembrane</keyword>
<feature type="region of interest" description="Disordered" evidence="1">
    <location>
        <begin position="153"/>
        <end position="197"/>
    </location>
</feature>
<feature type="transmembrane region" description="Helical" evidence="2">
    <location>
        <begin position="46"/>
        <end position="63"/>
    </location>
</feature>
<keyword evidence="4" id="KW-1185">Reference proteome</keyword>
<reference evidence="4" key="1">
    <citation type="journal article" date="2019" name="Int. J. Syst. Evol. Microbiol.">
        <title>The Global Catalogue of Microorganisms (GCM) 10K type strain sequencing project: providing services to taxonomists for standard genome sequencing and annotation.</title>
        <authorList>
            <consortium name="The Broad Institute Genomics Platform"/>
            <consortium name="The Broad Institute Genome Sequencing Center for Infectious Disease"/>
            <person name="Wu L."/>
            <person name="Ma J."/>
        </authorList>
    </citation>
    <scope>NUCLEOTIDE SEQUENCE [LARGE SCALE GENOMIC DNA]</scope>
    <source>
        <strain evidence="4">JCM 12607</strain>
    </source>
</reference>
<sequence>MVTAETARPSHNGPVALAQRFLTGGVVGASLAALVVGTVIESVPVFVAGLGLPAVYALLFFLARMPRRAREAAVVPCTALAKIESLRATGGESADIPVRFVLSVDPDDAPAHRVEMTADINLVDVPDYRPGGTVVVEYPPDRPWRVRLVQRPTPQWRSRADSARIDSAPESTLVQQPPRAARSASRGFSDCCSARRP</sequence>
<keyword evidence="2" id="KW-1133">Transmembrane helix</keyword>
<evidence type="ECO:0000313" key="4">
    <source>
        <dbReference type="Proteomes" id="UP001596915"/>
    </source>
</evidence>
<keyword evidence="2" id="KW-0472">Membrane</keyword>
<protein>
    <recommendedName>
        <fullName evidence="5">Integral membrane protein</fullName>
    </recommendedName>
</protein>
<dbReference type="EMBL" id="JBHTGL010000008">
    <property type="protein sequence ID" value="MFD0629085.1"/>
    <property type="molecule type" value="Genomic_DNA"/>
</dbReference>
<dbReference type="Proteomes" id="UP001596915">
    <property type="component" value="Unassembled WGS sequence"/>
</dbReference>
<evidence type="ECO:0000256" key="1">
    <source>
        <dbReference type="SAM" id="MobiDB-lite"/>
    </source>
</evidence>
<evidence type="ECO:0000313" key="3">
    <source>
        <dbReference type="EMBL" id="MFD0629085.1"/>
    </source>
</evidence>
<evidence type="ECO:0000256" key="2">
    <source>
        <dbReference type="SAM" id="Phobius"/>
    </source>
</evidence>
<name>A0ABW2XAR2_9ACTN</name>
<evidence type="ECO:0008006" key="5">
    <source>
        <dbReference type="Google" id="ProtNLM"/>
    </source>
</evidence>
<feature type="transmembrane region" description="Helical" evidence="2">
    <location>
        <begin position="21"/>
        <end position="40"/>
    </location>
</feature>
<organism evidence="3 4">
    <name type="scientific">Streptomyces sanglieri</name>
    <dbReference type="NCBI Taxonomy" id="193460"/>
    <lineage>
        <taxon>Bacteria</taxon>
        <taxon>Bacillati</taxon>
        <taxon>Actinomycetota</taxon>
        <taxon>Actinomycetes</taxon>
        <taxon>Kitasatosporales</taxon>
        <taxon>Streptomycetaceae</taxon>
        <taxon>Streptomyces</taxon>
    </lineage>
</organism>
<comment type="caution">
    <text evidence="3">The sequence shown here is derived from an EMBL/GenBank/DDBJ whole genome shotgun (WGS) entry which is preliminary data.</text>
</comment>
<gene>
    <name evidence="3" type="ORF">ACFQ2K_47185</name>
</gene>
<proteinExistence type="predicted"/>